<keyword evidence="2 5" id="KW-0812">Transmembrane</keyword>
<evidence type="ECO:0000256" key="3">
    <source>
        <dbReference type="ARBA" id="ARBA00022989"/>
    </source>
</evidence>
<dbReference type="PANTHER" id="PTHR42083:SF1">
    <property type="entry name" value="MARVEL DOMAIN-CONTAINING PROTEIN"/>
    <property type="match status" value="1"/>
</dbReference>
<evidence type="ECO:0000259" key="6">
    <source>
        <dbReference type="Pfam" id="PF01284"/>
    </source>
</evidence>
<reference evidence="7 8" key="1">
    <citation type="submission" date="2017-04" db="EMBL/GenBank/DDBJ databases">
        <title>Draft genome sequence of Tuber borchii Vittad., a whitish edible truffle.</title>
        <authorList>
            <consortium name="DOE Joint Genome Institute"/>
            <person name="Murat C."/>
            <person name="Kuo A."/>
            <person name="Barry K.W."/>
            <person name="Clum A."/>
            <person name="Dockter R.B."/>
            <person name="Fauchery L."/>
            <person name="Iotti M."/>
            <person name="Kohler A."/>
            <person name="Labutti K."/>
            <person name="Lindquist E.A."/>
            <person name="Lipzen A."/>
            <person name="Ohm R.A."/>
            <person name="Wang M."/>
            <person name="Grigoriev I.V."/>
            <person name="Zambonelli A."/>
            <person name="Martin F.M."/>
        </authorList>
    </citation>
    <scope>NUCLEOTIDE SEQUENCE [LARGE SCALE GENOMIC DNA]</scope>
    <source>
        <strain evidence="7 8">Tbo3840</strain>
    </source>
</reference>
<dbReference type="GO" id="GO:0016020">
    <property type="term" value="C:membrane"/>
    <property type="evidence" value="ECO:0007669"/>
    <property type="project" value="UniProtKB-SubCell"/>
</dbReference>
<feature type="transmembrane region" description="Helical" evidence="5">
    <location>
        <begin position="58"/>
        <end position="79"/>
    </location>
</feature>
<feature type="domain" description="MARVEL" evidence="6">
    <location>
        <begin position="23"/>
        <end position="144"/>
    </location>
</feature>
<feature type="transmembrane region" description="Helical" evidence="5">
    <location>
        <begin position="86"/>
        <end position="107"/>
    </location>
</feature>
<dbReference type="AlphaFoldDB" id="A0A2T6ZFU7"/>
<protein>
    <recommendedName>
        <fullName evidence="6">MARVEL domain-containing protein</fullName>
    </recommendedName>
</protein>
<evidence type="ECO:0000313" key="8">
    <source>
        <dbReference type="Proteomes" id="UP000244722"/>
    </source>
</evidence>
<comment type="caution">
    <text evidence="7">The sequence shown here is derived from an EMBL/GenBank/DDBJ whole genome shotgun (WGS) entry which is preliminary data.</text>
</comment>
<keyword evidence="4 5" id="KW-0472">Membrane</keyword>
<evidence type="ECO:0000256" key="1">
    <source>
        <dbReference type="ARBA" id="ARBA00004141"/>
    </source>
</evidence>
<dbReference type="PANTHER" id="PTHR42083">
    <property type="entry name" value="MARVEL DOMAIN-CONTAINING PROTEIN"/>
    <property type="match status" value="1"/>
</dbReference>
<evidence type="ECO:0000256" key="4">
    <source>
        <dbReference type="ARBA" id="ARBA00023136"/>
    </source>
</evidence>
<dbReference type="Pfam" id="PF01284">
    <property type="entry name" value="MARVEL"/>
    <property type="match status" value="1"/>
</dbReference>
<dbReference type="OrthoDB" id="5363290at2759"/>
<dbReference type="Proteomes" id="UP000244722">
    <property type="component" value="Unassembled WGS sequence"/>
</dbReference>
<proteinExistence type="predicted"/>
<keyword evidence="3 5" id="KW-1133">Transmembrane helix</keyword>
<gene>
    <name evidence="7" type="ORF">B9Z19DRAFT_455965</name>
</gene>
<feature type="transmembrane region" description="Helical" evidence="5">
    <location>
        <begin position="133"/>
        <end position="151"/>
    </location>
</feature>
<evidence type="ECO:0000256" key="5">
    <source>
        <dbReference type="SAM" id="Phobius"/>
    </source>
</evidence>
<dbReference type="EMBL" id="NESQ01000304">
    <property type="protein sequence ID" value="PUU74370.1"/>
    <property type="molecule type" value="Genomic_DNA"/>
</dbReference>
<keyword evidence="8" id="KW-1185">Reference proteome</keyword>
<name>A0A2T6ZFU7_TUBBO</name>
<organism evidence="7 8">
    <name type="scientific">Tuber borchii</name>
    <name type="common">White truffle</name>
    <dbReference type="NCBI Taxonomy" id="42251"/>
    <lineage>
        <taxon>Eukaryota</taxon>
        <taxon>Fungi</taxon>
        <taxon>Dikarya</taxon>
        <taxon>Ascomycota</taxon>
        <taxon>Pezizomycotina</taxon>
        <taxon>Pezizomycetes</taxon>
        <taxon>Pezizales</taxon>
        <taxon>Tuberaceae</taxon>
        <taxon>Tuber</taxon>
    </lineage>
</organism>
<accession>A0A2T6ZFU7</accession>
<evidence type="ECO:0000313" key="7">
    <source>
        <dbReference type="EMBL" id="PUU74370.1"/>
    </source>
</evidence>
<comment type="subcellular location">
    <subcellularLocation>
        <location evidence="1">Membrane</location>
        <topology evidence="1">Multi-pass membrane protein</topology>
    </subcellularLocation>
</comment>
<evidence type="ECO:0000256" key="2">
    <source>
        <dbReference type="ARBA" id="ARBA00022692"/>
    </source>
</evidence>
<sequence>MVQKNKSHRTPLPDTAKVTYSRLFIRIFQILISVGVAGTYGRDLHSNTQNHQSADSRWIFAEVVAGISIILAFVYMLPFVRSFRTFYLDGVVFLLWVILLGIFGVLFDGVDCGKGSSVNSKCRRMKAGVIEDAIGMVLWLFTFVGGGVMWWRDTHGRSIYTGRGSVA</sequence>
<dbReference type="InterPro" id="IPR008253">
    <property type="entry name" value="Marvel"/>
</dbReference>